<feature type="compositionally biased region" description="Polar residues" evidence="1">
    <location>
        <begin position="38"/>
        <end position="52"/>
    </location>
</feature>
<evidence type="ECO:0000259" key="2">
    <source>
        <dbReference type="Pfam" id="PF02371"/>
    </source>
</evidence>
<dbReference type="PANTHER" id="PTHR33055">
    <property type="entry name" value="TRANSPOSASE FOR INSERTION SEQUENCE ELEMENT IS1111A"/>
    <property type="match status" value="1"/>
</dbReference>
<dbReference type="GO" id="GO:0006313">
    <property type="term" value="P:DNA transposition"/>
    <property type="evidence" value="ECO:0007669"/>
    <property type="project" value="InterPro"/>
</dbReference>
<dbReference type="Pfam" id="PF02371">
    <property type="entry name" value="Transposase_20"/>
    <property type="match status" value="1"/>
</dbReference>
<evidence type="ECO:0000256" key="1">
    <source>
        <dbReference type="SAM" id="MobiDB-lite"/>
    </source>
</evidence>
<dbReference type="OrthoDB" id="3188901at2"/>
<organism evidence="3 4">
    <name type="scientific">Corynebacterium spheniscorum</name>
    <dbReference type="NCBI Taxonomy" id="185761"/>
    <lineage>
        <taxon>Bacteria</taxon>
        <taxon>Bacillati</taxon>
        <taxon>Actinomycetota</taxon>
        <taxon>Actinomycetes</taxon>
        <taxon>Mycobacteriales</taxon>
        <taxon>Corynebacteriaceae</taxon>
        <taxon>Corynebacterium</taxon>
    </lineage>
</organism>
<name>A0A1I2UDH1_9CORY</name>
<dbReference type="STRING" id="185761.SAMN05660282_01824"/>
<accession>A0A1I2UDH1</accession>
<dbReference type="GO" id="GO:0004803">
    <property type="term" value="F:transposase activity"/>
    <property type="evidence" value="ECO:0007669"/>
    <property type="project" value="InterPro"/>
</dbReference>
<sequence length="167" mass="18343">MTVPGIGPKITAVILMCVGDLSTFKTAAQLASYAGISPQTKQSGSSINSSGPNRGGNKKLKNALWQSAFTSISNHERSREYYDRKRSEHKRHNAAVMCLARRKVNVIFRMLKDGTTYNDNHPHQQQAAYPTPLHHHKPIAQATTIGPKPCPKTHTPNQGQTTLPTTC</sequence>
<gene>
    <name evidence="3" type="ORF">SAMN05660282_01824</name>
</gene>
<dbReference type="GO" id="GO:0003677">
    <property type="term" value="F:DNA binding"/>
    <property type="evidence" value="ECO:0007669"/>
    <property type="project" value="InterPro"/>
</dbReference>
<dbReference type="AlphaFoldDB" id="A0A1I2UDH1"/>
<feature type="region of interest" description="Disordered" evidence="1">
    <location>
        <begin position="145"/>
        <end position="167"/>
    </location>
</feature>
<proteinExistence type="predicted"/>
<reference evidence="3 4" key="1">
    <citation type="submission" date="2016-10" db="EMBL/GenBank/DDBJ databases">
        <authorList>
            <person name="de Groot N.N."/>
        </authorList>
    </citation>
    <scope>NUCLEOTIDE SEQUENCE [LARGE SCALE GENOMIC DNA]</scope>
    <source>
        <strain>J11</strain>
        <strain evidence="4">PG 39</strain>
    </source>
</reference>
<dbReference type="InterPro" id="IPR003346">
    <property type="entry name" value="Transposase_20"/>
</dbReference>
<feature type="compositionally biased region" description="Polar residues" evidence="1">
    <location>
        <begin position="154"/>
        <end position="167"/>
    </location>
</feature>
<keyword evidence="4" id="KW-1185">Reference proteome</keyword>
<evidence type="ECO:0000313" key="3">
    <source>
        <dbReference type="EMBL" id="SFG75100.1"/>
    </source>
</evidence>
<feature type="region of interest" description="Disordered" evidence="1">
    <location>
        <begin position="38"/>
        <end position="59"/>
    </location>
</feature>
<dbReference type="EMBL" id="FOPJ01000013">
    <property type="protein sequence ID" value="SFG75100.1"/>
    <property type="molecule type" value="Genomic_DNA"/>
</dbReference>
<evidence type="ECO:0000313" key="4">
    <source>
        <dbReference type="Proteomes" id="UP000199065"/>
    </source>
</evidence>
<protein>
    <submittedName>
        <fullName evidence="3">Transposase IS116/IS110/IS902 family protein</fullName>
    </submittedName>
</protein>
<dbReference type="PANTHER" id="PTHR33055:SF3">
    <property type="entry name" value="PUTATIVE TRANSPOSASE FOR IS117-RELATED"/>
    <property type="match status" value="1"/>
</dbReference>
<feature type="domain" description="Transposase IS116/IS110/IS902 C-terminal" evidence="2">
    <location>
        <begin position="1"/>
        <end position="82"/>
    </location>
</feature>
<dbReference type="Proteomes" id="UP000199065">
    <property type="component" value="Unassembled WGS sequence"/>
</dbReference>
<dbReference type="InterPro" id="IPR047650">
    <property type="entry name" value="Transpos_IS110"/>
</dbReference>